<keyword evidence="2" id="KW-1185">Reference proteome</keyword>
<dbReference type="AlphaFoldDB" id="A0A484LY31"/>
<proteinExistence type="predicted"/>
<dbReference type="EMBL" id="OOIL02002192">
    <property type="protein sequence ID" value="VFQ80846.1"/>
    <property type="molecule type" value="Genomic_DNA"/>
</dbReference>
<protein>
    <submittedName>
        <fullName evidence="1">Uncharacterized protein</fullName>
    </submittedName>
</protein>
<evidence type="ECO:0000313" key="2">
    <source>
        <dbReference type="Proteomes" id="UP000595140"/>
    </source>
</evidence>
<reference evidence="1 2" key="1">
    <citation type="submission" date="2018-04" db="EMBL/GenBank/DDBJ databases">
        <authorList>
            <person name="Vogel A."/>
        </authorList>
    </citation>
    <scope>NUCLEOTIDE SEQUENCE [LARGE SCALE GENOMIC DNA]</scope>
</reference>
<gene>
    <name evidence="1" type="ORF">CCAM_LOCUS22622</name>
</gene>
<sequence>MNMSSSSTSGHKVTRVVKSRSHHNCTTRICPCPYLASEQVKHQTGLNQGLLRIHRLCGIETLEFKAQQWFHKLLF</sequence>
<organism evidence="1 2">
    <name type="scientific">Cuscuta campestris</name>
    <dbReference type="NCBI Taxonomy" id="132261"/>
    <lineage>
        <taxon>Eukaryota</taxon>
        <taxon>Viridiplantae</taxon>
        <taxon>Streptophyta</taxon>
        <taxon>Embryophyta</taxon>
        <taxon>Tracheophyta</taxon>
        <taxon>Spermatophyta</taxon>
        <taxon>Magnoliopsida</taxon>
        <taxon>eudicotyledons</taxon>
        <taxon>Gunneridae</taxon>
        <taxon>Pentapetalae</taxon>
        <taxon>asterids</taxon>
        <taxon>lamiids</taxon>
        <taxon>Solanales</taxon>
        <taxon>Convolvulaceae</taxon>
        <taxon>Cuscuteae</taxon>
        <taxon>Cuscuta</taxon>
        <taxon>Cuscuta subgen. Grammica</taxon>
        <taxon>Cuscuta sect. Cleistogrammica</taxon>
    </lineage>
</organism>
<name>A0A484LY31_9ASTE</name>
<dbReference type="Proteomes" id="UP000595140">
    <property type="component" value="Unassembled WGS sequence"/>
</dbReference>
<evidence type="ECO:0000313" key="1">
    <source>
        <dbReference type="EMBL" id="VFQ80846.1"/>
    </source>
</evidence>
<accession>A0A484LY31</accession>